<dbReference type="InParanoid" id="A0A1Y2GHU4"/>
<feature type="region of interest" description="Disordered" evidence="1">
    <location>
        <begin position="122"/>
        <end position="141"/>
    </location>
</feature>
<dbReference type="GeneID" id="33561226"/>
<dbReference type="Pfam" id="PF12937">
    <property type="entry name" value="F-box-like"/>
    <property type="match status" value="1"/>
</dbReference>
<dbReference type="OrthoDB" id="2432222at2759"/>
<evidence type="ECO:0000256" key="1">
    <source>
        <dbReference type="SAM" id="MobiDB-lite"/>
    </source>
</evidence>
<sequence length="482" mass="54760">MTVQNPLDLPEILSCIGEFLRPQDRIHCLRVCKTWYRTLLPQAWRTICLPPMSGVSMQISPRLKDSSPSMELLERHGPFVRTLETTYRNNMHNSKHQYFSNLTSLRTLKLWMTDNDNADRLDARSNSSTHLPLHSHSQSYPHLPSQKTMILIMANNYDLLTTLKVNTAAYGRRLPKGFLNALTNLRALKYLTLSNIMMTREHVEDLRRLCCIRLESLALMEVLIVPNKSNNHNSNDNGTSSNSTVALHPFPYLREIGMYHVEGFDGQEQFDLIHHCPLLESLSWYSSQLEMTEVSVLLAKQVLTGTWPFLKKLSIHLNGMSDSTLAMILSGLGERTAKLNLAGTGFGPLSFSKLQPAQALSVLKLQDCVHLTSEMQRKILCSCPGLRVFIGEAIVAKEVVIHEDRPWACQLIETLDVRFLFGGGHDEGCNNDGSEEDDDKEEAEEKLCHKESRVSSKKKRMSSQDIWNAIQARLSELKYLKR</sequence>
<dbReference type="Proteomes" id="UP000193648">
    <property type="component" value="Unassembled WGS sequence"/>
</dbReference>
<dbReference type="SUPFAM" id="SSF81383">
    <property type="entry name" value="F-box domain"/>
    <property type="match status" value="1"/>
</dbReference>
<dbReference type="EMBL" id="MCFF01000028">
    <property type="protein sequence ID" value="ORZ11276.1"/>
    <property type="molecule type" value="Genomic_DNA"/>
</dbReference>
<feature type="compositionally biased region" description="Polar residues" evidence="1">
    <location>
        <begin position="124"/>
        <end position="141"/>
    </location>
</feature>
<name>A0A1Y2GHU4_9FUNG</name>
<dbReference type="AlphaFoldDB" id="A0A1Y2GHU4"/>
<dbReference type="Gene3D" id="1.20.1280.50">
    <property type="match status" value="1"/>
</dbReference>
<gene>
    <name evidence="3" type="ORF">BCR41DRAFT_110344</name>
</gene>
<dbReference type="Gene3D" id="3.80.10.10">
    <property type="entry name" value="Ribonuclease Inhibitor"/>
    <property type="match status" value="1"/>
</dbReference>
<comment type="caution">
    <text evidence="3">The sequence shown here is derived from an EMBL/GenBank/DDBJ whole genome shotgun (WGS) entry which is preliminary data.</text>
</comment>
<feature type="domain" description="F-box" evidence="2">
    <location>
        <begin position="10"/>
        <end position="49"/>
    </location>
</feature>
<keyword evidence="4" id="KW-1185">Reference proteome</keyword>
<dbReference type="SUPFAM" id="SSF52047">
    <property type="entry name" value="RNI-like"/>
    <property type="match status" value="1"/>
</dbReference>
<evidence type="ECO:0000313" key="4">
    <source>
        <dbReference type="Proteomes" id="UP000193648"/>
    </source>
</evidence>
<feature type="compositionally biased region" description="Acidic residues" evidence="1">
    <location>
        <begin position="433"/>
        <end position="442"/>
    </location>
</feature>
<dbReference type="InterPro" id="IPR001810">
    <property type="entry name" value="F-box_dom"/>
</dbReference>
<dbReference type="InterPro" id="IPR036047">
    <property type="entry name" value="F-box-like_dom_sf"/>
</dbReference>
<feature type="region of interest" description="Disordered" evidence="1">
    <location>
        <begin position="430"/>
        <end position="450"/>
    </location>
</feature>
<reference evidence="3 4" key="1">
    <citation type="submission" date="2016-07" db="EMBL/GenBank/DDBJ databases">
        <title>Pervasive Adenine N6-methylation of Active Genes in Fungi.</title>
        <authorList>
            <consortium name="DOE Joint Genome Institute"/>
            <person name="Mondo S.J."/>
            <person name="Dannebaum R.O."/>
            <person name="Kuo R.C."/>
            <person name="Labutti K."/>
            <person name="Haridas S."/>
            <person name="Kuo A."/>
            <person name="Salamov A."/>
            <person name="Ahrendt S.R."/>
            <person name="Lipzen A."/>
            <person name="Sullivan W."/>
            <person name="Andreopoulos W.B."/>
            <person name="Clum A."/>
            <person name="Lindquist E."/>
            <person name="Daum C."/>
            <person name="Ramamoorthy G.K."/>
            <person name="Gryganskyi A."/>
            <person name="Culley D."/>
            <person name="Magnuson J.K."/>
            <person name="James T.Y."/>
            <person name="O'Malley M.A."/>
            <person name="Stajich J.E."/>
            <person name="Spatafora J.W."/>
            <person name="Visel A."/>
            <person name="Grigoriev I.V."/>
        </authorList>
    </citation>
    <scope>NUCLEOTIDE SEQUENCE [LARGE SCALE GENOMIC DNA]</scope>
    <source>
        <strain evidence="3 4">NRRL 3116</strain>
    </source>
</reference>
<organism evidence="3 4">
    <name type="scientific">Lobosporangium transversale</name>
    <dbReference type="NCBI Taxonomy" id="64571"/>
    <lineage>
        <taxon>Eukaryota</taxon>
        <taxon>Fungi</taxon>
        <taxon>Fungi incertae sedis</taxon>
        <taxon>Mucoromycota</taxon>
        <taxon>Mortierellomycotina</taxon>
        <taxon>Mortierellomycetes</taxon>
        <taxon>Mortierellales</taxon>
        <taxon>Mortierellaceae</taxon>
        <taxon>Lobosporangium</taxon>
    </lineage>
</organism>
<accession>A0A1Y2GHU4</accession>
<protein>
    <recommendedName>
        <fullName evidence="2">F-box domain-containing protein</fullName>
    </recommendedName>
</protein>
<proteinExistence type="predicted"/>
<dbReference type="InterPro" id="IPR032675">
    <property type="entry name" value="LRR_dom_sf"/>
</dbReference>
<dbReference type="RefSeq" id="XP_021879591.1">
    <property type="nucleotide sequence ID" value="XM_022019381.1"/>
</dbReference>
<evidence type="ECO:0000313" key="3">
    <source>
        <dbReference type="EMBL" id="ORZ11276.1"/>
    </source>
</evidence>
<evidence type="ECO:0000259" key="2">
    <source>
        <dbReference type="Pfam" id="PF12937"/>
    </source>
</evidence>